<feature type="compositionally biased region" description="Basic and acidic residues" evidence="1">
    <location>
        <begin position="261"/>
        <end position="273"/>
    </location>
</feature>
<gene>
    <name evidence="2" type="ORF">MDOR_01220</name>
</gene>
<feature type="region of interest" description="Disordered" evidence="1">
    <location>
        <begin position="297"/>
        <end position="325"/>
    </location>
</feature>
<dbReference type="Proteomes" id="UP000467201">
    <property type="component" value="Chromosome"/>
</dbReference>
<reference evidence="2 3" key="1">
    <citation type="journal article" date="2019" name="Emerg. Microbes Infect.">
        <title>Comprehensive subspecies identification of 175 nontuberculous mycobacteria species based on 7547 genomic profiles.</title>
        <authorList>
            <person name="Matsumoto Y."/>
            <person name="Kinjo T."/>
            <person name="Motooka D."/>
            <person name="Nabeya D."/>
            <person name="Jung N."/>
            <person name="Uechi K."/>
            <person name="Horii T."/>
            <person name="Iida T."/>
            <person name="Fujita J."/>
            <person name="Nakamura S."/>
        </authorList>
    </citation>
    <scope>NUCLEOTIDE SEQUENCE [LARGE SCALE GENOMIC DNA]</scope>
    <source>
        <strain evidence="2 3">JCM 12405</strain>
    </source>
</reference>
<feature type="compositionally biased region" description="Basic residues" evidence="1">
    <location>
        <begin position="152"/>
        <end position="162"/>
    </location>
</feature>
<dbReference type="EMBL" id="AP022605">
    <property type="protein sequence ID" value="BBZ05953.1"/>
    <property type="molecule type" value="Genomic_DNA"/>
</dbReference>
<evidence type="ECO:0000313" key="2">
    <source>
        <dbReference type="EMBL" id="BBZ05953.1"/>
    </source>
</evidence>
<dbReference type="KEGG" id="mdr:MDOR_01220"/>
<dbReference type="AlphaFoldDB" id="A0A7I7VP88"/>
<feature type="compositionally biased region" description="Basic and acidic residues" evidence="1">
    <location>
        <begin position="26"/>
        <end position="55"/>
    </location>
</feature>
<organism evidence="2 3">
    <name type="scientific">Mycolicibacterium doricum</name>
    <dbReference type="NCBI Taxonomy" id="126673"/>
    <lineage>
        <taxon>Bacteria</taxon>
        <taxon>Bacillati</taxon>
        <taxon>Actinomycetota</taxon>
        <taxon>Actinomycetes</taxon>
        <taxon>Mycobacteriales</taxon>
        <taxon>Mycobacteriaceae</taxon>
        <taxon>Mycolicibacterium</taxon>
    </lineage>
</organism>
<evidence type="ECO:0000313" key="3">
    <source>
        <dbReference type="Proteomes" id="UP000467201"/>
    </source>
</evidence>
<accession>A0A7I7VP88</accession>
<evidence type="ECO:0000256" key="1">
    <source>
        <dbReference type="SAM" id="MobiDB-lite"/>
    </source>
</evidence>
<name>A0A7I7VP88_9MYCO</name>
<feature type="region of interest" description="Disordered" evidence="1">
    <location>
        <begin position="249"/>
        <end position="273"/>
    </location>
</feature>
<sequence>MLEALDPLGFRLAGVGAAIGGGKPHRIGERGEQGARVEPVHPHHVELRAQHQADRDEVEECQQPQDQPENGVGGTGRTDHPRDVAGAEPLQELPDQRPGEGAWQHLAVGQLAARRRSERHQQNAGVDRDGHHQDAGRAEHTQIVDGPPHGGQHGRRDRRRAQHQQEQQAANARTDRIRADVAGHRPHRVHRVLNRLPDTGPAVERAQDADHHGDCATAELLGLCQLLADEWELADGRLHDLALQIRSADEDHPQGGGQQKQQREQRNERVVGDQRREVTALVVDVLVDHRDDVAHGAAALLQPVEPTDHPRHLSRNAPGHTPAQR</sequence>
<feature type="region of interest" description="Disordered" evidence="1">
    <location>
        <begin position="110"/>
        <end position="184"/>
    </location>
</feature>
<proteinExistence type="predicted"/>
<feature type="compositionally biased region" description="Basic and acidic residues" evidence="1">
    <location>
        <begin position="126"/>
        <end position="142"/>
    </location>
</feature>
<protein>
    <submittedName>
        <fullName evidence="2">Uncharacterized protein</fullName>
    </submittedName>
</protein>
<feature type="compositionally biased region" description="Basic and acidic residues" evidence="1">
    <location>
        <begin position="173"/>
        <end position="183"/>
    </location>
</feature>
<feature type="region of interest" description="Disordered" evidence="1">
    <location>
        <begin position="16"/>
        <end position="85"/>
    </location>
</feature>